<dbReference type="OrthoDB" id="9429491at2"/>
<dbReference type="InterPro" id="IPR010027">
    <property type="entry name" value="Tail_assembly_G"/>
</dbReference>
<dbReference type="EMBL" id="LRCR01000002">
    <property type="protein sequence ID" value="KUQ86057.1"/>
    <property type="molecule type" value="Genomic_DNA"/>
</dbReference>
<reference evidence="4" key="1">
    <citation type="submission" date="2016-01" db="EMBL/GenBank/DDBJ databases">
        <title>WGS of SAMN04407783.</title>
        <authorList>
            <person name="Adams M."/>
            <person name="Sutton G."/>
            <person name="Nelson K."/>
            <person name="Thaden J."/>
            <person name="Fowler V."/>
            <person name="Mccorrison J."/>
            <person name="Sanka R."/>
            <person name="Brinkac L."/>
            <person name="Nierman W."/>
        </authorList>
    </citation>
    <scope>NUCLEOTIDE SEQUENCE [LARGE SCALE GENOMIC DNA]</scope>
    <source>
        <strain evidence="4">GN04363</strain>
    </source>
</reference>
<evidence type="ECO:0000313" key="3">
    <source>
        <dbReference type="EMBL" id="KUQ86057.1"/>
    </source>
</evidence>
<dbReference type="Proteomes" id="UP000064715">
    <property type="component" value="Unassembled WGS sequence"/>
</dbReference>
<evidence type="ECO:0000256" key="1">
    <source>
        <dbReference type="SAM" id="MobiDB-lite"/>
    </source>
</evidence>
<dbReference type="RefSeq" id="WP_059310190.1">
    <property type="nucleotide sequence ID" value="NZ_LRCR01000002.1"/>
</dbReference>
<dbReference type="NCBIfam" id="TIGR01674">
    <property type="entry name" value="phage_lambda_G"/>
    <property type="match status" value="1"/>
</dbReference>
<feature type="domain" description="Tail assembly protein G" evidence="2">
    <location>
        <begin position="1"/>
        <end position="122"/>
    </location>
</feature>
<evidence type="ECO:0000259" key="2">
    <source>
        <dbReference type="Pfam" id="PF06894"/>
    </source>
</evidence>
<dbReference type="AlphaFoldDB" id="A0A0X4EWJ5"/>
<dbReference type="InterPro" id="IPR043704">
    <property type="entry name" value="Tail_assembly_GT"/>
</dbReference>
<protein>
    <submittedName>
        <fullName evidence="3">Phage tail protein</fullName>
    </submittedName>
</protein>
<feature type="compositionally biased region" description="Acidic residues" evidence="1">
    <location>
        <begin position="115"/>
        <end position="130"/>
    </location>
</feature>
<keyword evidence="4" id="KW-1185">Reference proteome</keyword>
<name>A0A0X4EWJ5_9ENTR</name>
<evidence type="ECO:0000313" key="4">
    <source>
        <dbReference type="Proteomes" id="UP000064715"/>
    </source>
</evidence>
<dbReference type="Pfam" id="PF06894">
    <property type="entry name" value="Phage_TAC_2"/>
    <property type="match status" value="1"/>
</dbReference>
<dbReference type="HAMAP" id="MF_04134">
    <property type="entry name" value="GT_LAMBD"/>
    <property type="match status" value="1"/>
</dbReference>
<comment type="caution">
    <text evidence="3">The sequence shown here is derived from an EMBL/GenBank/DDBJ whole genome shotgun (WGS) entry which is preliminary data.</text>
</comment>
<proteinExistence type="inferred from homology"/>
<organism evidence="3 4">
    <name type="scientific">Enterobacter genomosp. O</name>
    <dbReference type="NCBI Taxonomy" id="2364150"/>
    <lineage>
        <taxon>Bacteria</taxon>
        <taxon>Pseudomonadati</taxon>
        <taxon>Pseudomonadota</taxon>
        <taxon>Gammaproteobacteria</taxon>
        <taxon>Enterobacterales</taxon>
        <taxon>Enterobacteriaceae</taxon>
        <taxon>Enterobacter</taxon>
        <taxon>Enterobacter cloacae complex</taxon>
        <taxon>Enterobacter cloacae complex clade O</taxon>
    </lineage>
</organism>
<feature type="region of interest" description="Disordered" evidence="1">
    <location>
        <begin position="115"/>
        <end position="143"/>
    </location>
</feature>
<gene>
    <name evidence="3" type="ORF">AWI28_08910</name>
</gene>
<sequence length="143" mass="15637">MFLKKEKFTWQTESLTIFELSALQRIEFLTFMAAEERAVSADSEGISDQEMTARLIGSNIRCGARLIAMSLWHNDPAGTDVETLYQQVLSGWPPEAIGKAEMEIKLLSGMLVPVDEDNAADPDGSTEAESAETVTAEKPLPAS</sequence>
<accession>A0A0X4EWJ5</accession>